<dbReference type="EMBL" id="RSCJ01000003">
    <property type="protein sequence ID" value="RUR85083.1"/>
    <property type="molecule type" value="Genomic_DNA"/>
</dbReference>
<accession>A0A3S0YI85</accession>
<reference evidence="2 3" key="1">
    <citation type="journal article" date="2019" name="Genome Biol. Evol.">
        <title>Day and night: Metabolic profiles and evolutionary relationships of six axenic non-marine cyanobacteria.</title>
        <authorList>
            <person name="Will S.E."/>
            <person name="Henke P."/>
            <person name="Boedeker C."/>
            <person name="Huang S."/>
            <person name="Brinkmann H."/>
            <person name="Rohde M."/>
            <person name="Jarek M."/>
            <person name="Friedl T."/>
            <person name="Seufert S."/>
            <person name="Schumacher M."/>
            <person name="Overmann J."/>
            <person name="Neumann-Schaal M."/>
            <person name="Petersen J."/>
        </authorList>
    </citation>
    <scope>NUCLEOTIDE SEQUENCE [LARGE SCALE GENOMIC DNA]</scope>
    <source>
        <strain evidence="2 3">PCC 6912</strain>
    </source>
</reference>
<sequence length="246" mass="27603">MEAIAQTTSHSQLLGKPKQTGNRSNKSGTIQVKIPIKKLPARREAGSTRRGSCISGDPALVALLLPATNLGLTSAAYPRFFWYSPQNTAQQTQFSLYQIDERSRQRTLLYNTIFKPSAEAGVTSLALPSQDKIPPLEINQTYYWTVSIICDRTDPSPRSVITVDGWIQRVTLSKNVAHQLQRLNPKERIPIYAEQGLWFDTLSTVAELRACNPSDNNLSNLWINLLQQAELVELAQQPLQQKCSRR</sequence>
<proteinExistence type="predicted"/>
<feature type="compositionally biased region" description="Polar residues" evidence="1">
    <location>
        <begin position="19"/>
        <end position="29"/>
    </location>
</feature>
<feature type="compositionally biased region" description="Polar residues" evidence="1">
    <location>
        <begin position="1"/>
        <end position="12"/>
    </location>
</feature>
<name>A0A3S0YI85_CHLFR</name>
<dbReference type="RefSeq" id="WP_016874977.1">
    <property type="nucleotide sequence ID" value="NZ_AJLN01000108.1"/>
</dbReference>
<protein>
    <recommendedName>
        <fullName evidence="4">DUF928 domain-containing protein</fullName>
    </recommendedName>
</protein>
<keyword evidence="3" id="KW-1185">Reference proteome</keyword>
<dbReference type="OrthoDB" id="536034at2"/>
<dbReference type="Pfam" id="PF06051">
    <property type="entry name" value="DUF928"/>
    <property type="match status" value="1"/>
</dbReference>
<evidence type="ECO:0008006" key="4">
    <source>
        <dbReference type="Google" id="ProtNLM"/>
    </source>
</evidence>
<dbReference type="Proteomes" id="UP000268857">
    <property type="component" value="Unassembled WGS sequence"/>
</dbReference>
<gene>
    <name evidence="2" type="ORF">PCC6912_11990</name>
</gene>
<comment type="caution">
    <text evidence="2">The sequence shown here is derived from an EMBL/GenBank/DDBJ whole genome shotgun (WGS) entry which is preliminary data.</text>
</comment>
<dbReference type="InterPro" id="IPR010328">
    <property type="entry name" value="DUF928"/>
</dbReference>
<dbReference type="AlphaFoldDB" id="A0A3S0YI85"/>
<organism evidence="2 3">
    <name type="scientific">Chlorogloeopsis fritschii PCC 6912</name>
    <dbReference type="NCBI Taxonomy" id="211165"/>
    <lineage>
        <taxon>Bacteria</taxon>
        <taxon>Bacillati</taxon>
        <taxon>Cyanobacteriota</taxon>
        <taxon>Cyanophyceae</taxon>
        <taxon>Nostocales</taxon>
        <taxon>Chlorogloeopsidaceae</taxon>
        <taxon>Chlorogloeopsis</taxon>
    </lineage>
</organism>
<evidence type="ECO:0000256" key="1">
    <source>
        <dbReference type="SAM" id="MobiDB-lite"/>
    </source>
</evidence>
<dbReference type="STRING" id="211165.GCA_000317285_04465"/>
<evidence type="ECO:0000313" key="3">
    <source>
        <dbReference type="Proteomes" id="UP000268857"/>
    </source>
</evidence>
<feature type="region of interest" description="Disordered" evidence="1">
    <location>
        <begin position="1"/>
        <end position="29"/>
    </location>
</feature>
<evidence type="ECO:0000313" key="2">
    <source>
        <dbReference type="EMBL" id="RUR85083.1"/>
    </source>
</evidence>